<dbReference type="RefSeq" id="WP_240257660.1">
    <property type="nucleotide sequence ID" value="NZ_JAKTTI010000052.1"/>
</dbReference>
<evidence type="ECO:0000259" key="2">
    <source>
        <dbReference type="Pfam" id="PF09972"/>
    </source>
</evidence>
<feature type="transmembrane region" description="Helical" evidence="1">
    <location>
        <begin position="256"/>
        <end position="274"/>
    </location>
</feature>
<dbReference type="Pfam" id="PF09972">
    <property type="entry name" value="DUF2207"/>
    <property type="match status" value="1"/>
</dbReference>
<reference evidence="3" key="1">
    <citation type="submission" date="2022-02" db="EMBL/GenBank/DDBJ databases">
        <title>Fredinandcohnia quinoae sp. nov. isolated from Chenopodium quinoa seeds.</title>
        <authorList>
            <person name="Saati-Santamaria Z."/>
            <person name="Flores-Felix J.D."/>
            <person name="Igual J.M."/>
            <person name="Velazquez E."/>
            <person name="Garcia-Fraile P."/>
            <person name="Martinez-Molina E."/>
        </authorList>
    </citation>
    <scope>NUCLEOTIDE SEQUENCE</scope>
    <source>
        <strain evidence="3">SECRCQ15</strain>
    </source>
</reference>
<protein>
    <submittedName>
        <fullName evidence="3">DUF2207 domain-containing protein</fullName>
    </submittedName>
</protein>
<sequence>MKRIYVFTIFVFMGLLWNASLVDARSFSIDKVHIRAWIQPNGDLRVNEVFAYTFDGEYSRVSRSVHLDGHKGINKFEAYELLNQDGVPGFIDMSELRPLEVNRDNNTFSAKLPARNETKYAFYYYELKNAVRSYDTFSDLTIPFFGEGQNHSVDLQNLTIDLVFPEPVNVHDYHAFIHDPNGELTERTEELVSFHTPVSKKEELTEVRLLFPSSIMIDQNKQAAPVSLERVLEEEDNLLHDESVKIKSQSKLVRNLYAITILFTAIALGLMFLPQRILRGSGNRVDLKTYDPLHLYVIDRAGKRDNLVFFAGILSLVEKGLITISHTKTPTRFAWDAKAPISTLSFSFRRKLKKLSDHEITFLVCCLHEESVAGSGFFR</sequence>
<evidence type="ECO:0000256" key="1">
    <source>
        <dbReference type="SAM" id="Phobius"/>
    </source>
</evidence>
<proteinExistence type="predicted"/>
<dbReference type="InterPro" id="IPR018702">
    <property type="entry name" value="DUF2207"/>
</dbReference>
<accession>A0AAW5ECG0</accession>
<keyword evidence="1" id="KW-0812">Transmembrane</keyword>
<evidence type="ECO:0000313" key="4">
    <source>
        <dbReference type="Proteomes" id="UP001431131"/>
    </source>
</evidence>
<keyword evidence="4" id="KW-1185">Reference proteome</keyword>
<evidence type="ECO:0000313" key="3">
    <source>
        <dbReference type="EMBL" id="MCH1627741.1"/>
    </source>
</evidence>
<feature type="domain" description="DUF2207" evidence="2">
    <location>
        <begin position="28"/>
        <end position="211"/>
    </location>
</feature>
<organism evidence="3 4">
    <name type="scientific">Fredinandcohnia quinoae</name>
    <dbReference type="NCBI Taxonomy" id="2918902"/>
    <lineage>
        <taxon>Bacteria</taxon>
        <taxon>Bacillati</taxon>
        <taxon>Bacillota</taxon>
        <taxon>Bacilli</taxon>
        <taxon>Bacillales</taxon>
        <taxon>Bacillaceae</taxon>
        <taxon>Fredinandcohnia</taxon>
    </lineage>
</organism>
<gene>
    <name evidence="3" type="ORF">MJG50_20600</name>
</gene>
<keyword evidence="1" id="KW-0472">Membrane</keyword>
<name>A0AAW5ECG0_9BACI</name>
<dbReference type="AlphaFoldDB" id="A0AAW5ECG0"/>
<dbReference type="Proteomes" id="UP001431131">
    <property type="component" value="Unassembled WGS sequence"/>
</dbReference>
<comment type="caution">
    <text evidence="3">The sequence shown here is derived from an EMBL/GenBank/DDBJ whole genome shotgun (WGS) entry which is preliminary data.</text>
</comment>
<dbReference type="EMBL" id="JAKTTI010000052">
    <property type="protein sequence ID" value="MCH1627741.1"/>
    <property type="molecule type" value="Genomic_DNA"/>
</dbReference>
<keyword evidence="1" id="KW-1133">Transmembrane helix</keyword>